<evidence type="ECO:0000313" key="5">
    <source>
        <dbReference type="Proteomes" id="UP000636709"/>
    </source>
</evidence>
<proteinExistence type="predicted"/>
<dbReference type="SUPFAM" id="SSF52058">
    <property type="entry name" value="L domain-like"/>
    <property type="match status" value="1"/>
</dbReference>
<dbReference type="Gene3D" id="3.80.10.10">
    <property type="entry name" value="Ribonuclease Inhibitor"/>
    <property type="match status" value="1"/>
</dbReference>
<dbReference type="AlphaFoldDB" id="A0A835E759"/>
<dbReference type="OrthoDB" id="680362at2759"/>
<dbReference type="Proteomes" id="UP000636709">
    <property type="component" value="Unassembled WGS sequence"/>
</dbReference>
<evidence type="ECO:0000256" key="1">
    <source>
        <dbReference type="ARBA" id="ARBA00022737"/>
    </source>
</evidence>
<accession>A0A835E759</accession>
<dbReference type="InterPro" id="IPR032675">
    <property type="entry name" value="LRR_dom_sf"/>
</dbReference>
<sequence length="138" mass="15561">MTLSQTYLTKDDISIIGKLQGLCWLRLQNKSYTECELAFKADEFQSLNFFLVEVSEVSNISFVNGTAPKLERIVWSFATMEALSGINHLPSLKTLELNGDGNLDLIEELVDHPKNPRLKHKKPQHQRQEDGTAAPASF</sequence>
<evidence type="ECO:0000256" key="2">
    <source>
        <dbReference type="SAM" id="MobiDB-lite"/>
    </source>
</evidence>
<keyword evidence="1" id="KW-0677">Repeat</keyword>
<name>A0A835E759_9POAL</name>
<dbReference type="Pfam" id="PF23598">
    <property type="entry name" value="LRR_14"/>
    <property type="match status" value="1"/>
</dbReference>
<feature type="compositionally biased region" description="Basic residues" evidence="2">
    <location>
        <begin position="115"/>
        <end position="125"/>
    </location>
</feature>
<evidence type="ECO:0000313" key="4">
    <source>
        <dbReference type="EMBL" id="KAF8673025.1"/>
    </source>
</evidence>
<gene>
    <name evidence="4" type="ORF">HU200_049098</name>
</gene>
<dbReference type="InterPro" id="IPR055414">
    <property type="entry name" value="LRR_R13L4/SHOC2-like"/>
</dbReference>
<feature type="region of interest" description="Disordered" evidence="2">
    <location>
        <begin position="114"/>
        <end position="138"/>
    </location>
</feature>
<reference evidence="4" key="1">
    <citation type="submission" date="2020-07" db="EMBL/GenBank/DDBJ databases">
        <title>Genome sequence and genetic diversity analysis of an under-domesticated orphan crop, white fonio (Digitaria exilis).</title>
        <authorList>
            <person name="Bennetzen J.L."/>
            <person name="Chen S."/>
            <person name="Ma X."/>
            <person name="Wang X."/>
            <person name="Yssel A.E.J."/>
            <person name="Chaluvadi S.R."/>
            <person name="Johnson M."/>
            <person name="Gangashetty P."/>
            <person name="Hamidou F."/>
            <person name="Sanogo M.D."/>
            <person name="Zwaenepoel A."/>
            <person name="Wallace J."/>
            <person name="Van De Peer Y."/>
            <person name="Van Deynze A."/>
        </authorList>
    </citation>
    <scope>NUCLEOTIDE SEQUENCE</scope>
    <source>
        <tissue evidence="4">Leaves</tissue>
    </source>
</reference>
<comment type="caution">
    <text evidence="4">The sequence shown here is derived from an EMBL/GenBank/DDBJ whole genome shotgun (WGS) entry which is preliminary data.</text>
</comment>
<feature type="domain" description="Disease resistance R13L4/SHOC-2-like LRR" evidence="3">
    <location>
        <begin position="7"/>
        <end position="99"/>
    </location>
</feature>
<evidence type="ECO:0000259" key="3">
    <source>
        <dbReference type="Pfam" id="PF23598"/>
    </source>
</evidence>
<protein>
    <recommendedName>
        <fullName evidence="3">Disease resistance R13L4/SHOC-2-like LRR domain-containing protein</fullName>
    </recommendedName>
</protein>
<dbReference type="EMBL" id="JACEFO010002210">
    <property type="protein sequence ID" value="KAF8673025.1"/>
    <property type="molecule type" value="Genomic_DNA"/>
</dbReference>
<organism evidence="4 5">
    <name type="scientific">Digitaria exilis</name>
    <dbReference type="NCBI Taxonomy" id="1010633"/>
    <lineage>
        <taxon>Eukaryota</taxon>
        <taxon>Viridiplantae</taxon>
        <taxon>Streptophyta</taxon>
        <taxon>Embryophyta</taxon>
        <taxon>Tracheophyta</taxon>
        <taxon>Spermatophyta</taxon>
        <taxon>Magnoliopsida</taxon>
        <taxon>Liliopsida</taxon>
        <taxon>Poales</taxon>
        <taxon>Poaceae</taxon>
        <taxon>PACMAD clade</taxon>
        <taxon>Panicoideae</taxon>
        <taxon>Panicodae</taxon>
        <taxon>Paniceae</taxon>
        <taxon>Anthephorinae</taxon>
        <taxon>Digitaria</taxon>
    </lineage>
</organism>
<keyword evidence="5" id="KW-1185">Reference proteome</keyword>